<dbReference type="GO" id="GO:0019900">
    <property type="term" value="F:kinase binding"/>
    <property type="evidence" value="ECO:0007669"/>
    <property type="project" value="TreeGrafter"/>
</dbReference>
<evidence type="ECO:0000256" key="4">
    <source>
        <dbReference type="ARBA" id="ARBA00023054"/>
    </source>
</evidence>
<feature type="region of interest" description="Disordered" evidence="5">
    <location>
        <begin position="565"/>
        <end position="585"/>
    </location>
</feature>
<keyword evidence="2" id="KW-0853">WD repeat</keyword>
<dbReference type="EMBL" id="OW240913">
    <property type="protein sequence ID" value="CAH2245911.1"/>
    <property type="molecule type" value="Genomic_DNA"/>
</dbReference>
<evidence type="ECO:0000256" key="1">
    <source>
        <dbReference type="ARBA" id="ARBA00015683"/>
    </source>
</evidence>
<name>A0AAD1VSY0_PELCU</name>
<keyword evidence="7" id="KW-1185">Reference proteome</keyword>
<keyword evidence="3" id="KW-0677">Repeat</keyword>
<organism evidence="6 7">
    <name type="scientific">Pelobates cultripes</name>
    <name type="common">Western spadefoot toad</name>
    <dbReference type="NCBI Taxonomy" id="61616"/>
    <lineage>
        <taxon>Eukaryota</taxon>
        <taxon>Metazoa</taxon>
        <taxon>Chordata</taxon>
        <taxon>Craniata</taxon>
        <taxon>Vertebrata</taxon>
        <taxon>Euteleostomi</taxon>
        <taxon>Amphibia</taxon>
        <taxon>Batrachia</taxon>
        <taxon>Anura</taxon>
        <taxon>Pelobatoidea</taxon>
        <taxon>Pelobatidae</taxon>
        <taxon>Pelobates</taxon>
    </lineage>
</organism>
<dbReference type="InterPro" id="IPR028041">
    <property type="entry name" value="WDCP"/>
</dbReference>
<evidence type="ECO:0000256" key="3">
    <source>
        <dbReference type="ARBA" id="ARBA00022737"/>
    </source>
</evidence>
<dbReference type="Proteomes" id="UP001295444">
    <property type="component" value="Chromosome 02"/>
</dbReference>
<dbReference type="InterPro" id="IPR015943">
    <property type="entry name" value="WD40/YVTN_repeat-like_dom_sf"/>
</dbReference>
<accession>A0AAD1VSY0</accession>
<dbReference type="PANTHER" id="PTHR14897:SF12">
    <property type="entry name" value="WD REPEAT AND COILED-COIL-CONTAINING PROTEIN"/>
    <property type="match status" value="1"/>
</dbReference>
<dbReference type="Gene3D" id="2.130.10.10">
    <property type="entry name" value="YVTN repeat-like/Quinoprotein amine dehydrogenase"/>
    <property type="match status" value="1"/>
</dbReference>
<keyword evidence="4" id="KW-0175">Coiled coil</keyword>
<evidence type="ECO:0000256" key="5">
    <source>
        <dbReference type="SAM" id="MobiDB-lite"/>
    </source>
</evidence>
<evidence type="ECO:0000256" key="2">
    <source>
        <dbReference type="ARBA" id="ARBA00022574"/>
    </source>
</evidence>
<evidence type="ECO:0000313" key="6">
    <source>
        <dbReference type="EMBL" id="CAH2245910.1"/>
    </source>
</evidence>
<dbReference type="EMBL" id="OW240913">
    <property type="protein sequence ID" value="CAH2245910.1"/>
    <property type="molecule type" value="Genomic_DNA"/>
</dbReference>
<reference evidence="6" key="1">
    <citation type="submission" date="2022-03" db="EMBL/GenBank/DDBJ databases">
        <authorList>
            <person name="Alioto T."/>
            <person name="Alioto T."/>
            <person name="Gomez Garrido J."/>
        </authorList>
    </citation>
    <scope>NUCLEOTIDE SEQUENCE</scope>
</reference>
<gene>
    <name evidence="6" type="ORF">PECUL_23A043305</name>
</gene>
<evidence type="ECO:0000313" key="7">
    <source>
        <dbReference type="Proteomes" id="UP001295444"/>
    </source>
</evidence>
<sequence length="739" mass="81440">MLWKATTSIGCPVTGRMELGKGKLLRTGLNALYQAIHPLHGLAWTDGRQVVLTALHLDNEEPKFGNSVVIGQFEHVHGLYWGPVLANDIPALLAVQHKKHVTIWQLYYNASEKNKLVVSQTCEIGDPLPVLPQGCVWHPSKDILVILTKRDVFLLHAVRSDNSNVKADIKSNGIIHCACWTKDGSRLVVAIGSSLHSYIWDAKHKVLNTCTFCPIFDVGGYICAIESTIDSQVAVATELPLDRICALNAGIAFDVPASAEISISPQPGLLLMDEEFSMDAGRRSTDSGTSLTTDSPVTSPGTIDLTHILVNHSNSDLNSLLNLKKKDLLTGTGQDSSHLILVSFEKKVTTTRKVNIPGILVPDILAFDPRAHVVAVASNTYSSVLVYSLTSSSMPNIQQIQLEKNERPKGLCFLTEKMLLVLVGRQKASDPAFLPSSSSDKYIIRLMVKEVSFDEDSPTSSGGIPSVPSNYDSTVSYQRKKKYLDHLYRDDNLACRELLLPNTTGPHVLSKKQLIEEIRNYGGDRSPSSSASDFEDKKNTLIVHNLENEPKNRSVTLGLETQKPFTRPISPKLESHGLTRPHNFSRNSATEQDLLHISRNLDRLCCNFANLQQRITDLADFTRNGKKTLLTYPSSKDAPFVTLCFQTSHSDGPAVRKCVLLYENKLRLNTIQELFSLSLVEMQLGPSCWIILTVDGDGFIPLTFIANQELNIRDARISAAHSPMSTNHISPAEPSNSVT</sequence>
<proteinExistence type="predicted"/>
<protein>
    <recommendedName>
        <fullName evidence="1">WD repeat and coiled-coil-containing protein</fullName>
    </recommendedName>
</protein>
<dbReference type="Pfam" id="PF15390">
    <property type="entry name" value="WDCP"/>
    <property type="match status" value="1"/>
</dbReference>
<dbReference type="SUPFAM" id="SSF101908">
    <property type="entry name" value="Putative isomerase YbhE"/>
    <property type="match status" value="1"/>
</dbReference>
<dbReference type="AlphaFoldDB" id="A0AAD1VSY0"/>
<dbReference type="PANTHER" id="PTHR14897">
    <property type="entry name" value="WD REPEAT AND COILED-COIL-CONTAINING PROTEIN"/>
    <property type="match status" value="1"/>
</dbReference>